<reference evidence="3 4" key="1">
    <citation type="submission" date="2015-11" db="EMBL/GenBank/DDBJ databases">
        <title>Genomic Taxonomy of the Vibrionaceae.</title>
        <authorList>
            <person name="Gomez-Gil B."/>
            <person name="Enciso-Ibarra J."/>
        </authorList>
    </citation>
    <scope>NUCLEOTIDE SEQUENCE [LARGE SCALE GENOMIC DNA]</scope>
    <source>
        <strain evidence="3 4">CAIM 912</strain>
    </source>
</reference>
<accession>A0A135I4M4</accession>
<dbReference type="EMBL" id="LNTY01000054">
    <property type="protein sequence ID" value="KXF80392.1"/>
    <property type="molecule type" value="Genomic_DNA"/>
</dbReference>
<dbReference type="GO" id="GO:0016757">
    <property type="term" value="F:glycosyltransferase activity"/>
    <property type="evidence" value="ECO:0007669"/>
    <property type="project" value="InterPro"/>
</dbReference>
<dbReference type="PANTHER" id="PTHR12526">
    <property type="entry name" value="GLYCOSYLTRANSFERASE"/>
    <property type="match status" value="1"/>
</dbReference>
<dbReference type="Gene3D" id="3.40.50.2000">
    <property type="entry name" value="Glycogen Phosphorylase B"/>
    <property type="match status" value="2"/>
</dbReference>
<dbReference type="STRING" id="294935.ATN88_22485"/>
<protein>
    <submittedName>
        <fullName evidence="3">Glycosyl transferase group 1</fullName>
    </submittedName>
</protein>
<keyword evidence="3" id="KW-0808">Transferase</keyword>
<dbReference type="SUPFAM" id="SSF53756">
    <property type="entry name" value="UDP-Glycosyltransferase/glycogen phosphorylase"/>
    <property type="match status" value="1"/>
</dbReference>
<evidence type="ECO:0000259" key="2">
    <source>
        <dbReference type="Pfam" id="PF13439"/>
    </source>
</evidence>
<dbReference type="Pfam" id="PF00534">
    <property type="entry name" value="Glycos_transf_1"/>
    <property type="match status" value="1"/>
</dbReference>
<dbReference type="OrthoDB" id="9775208at2"/>
<sequence>MGQSQATQDNHTIADTNKPAILHICLSTGWGGLEMYPSRMGKEFVEKGYRVYGLATENSRVAKAMTDAGMDVFTVPKKSALFGPTLLTLNRWLKERNVQIVHCHKSGDILISALLNMLQPRFTAFTEHMGVKRPKKDIYHRWVYRHVDQVLSISNETYQRNIKALPVSTDKIERLWLGTYIEDKTFSEDTRPHVLADEYGLAHDTRFIGSVGRICDGKGQADLLAGFERIADAYPDSHLVLIGGLNGDEGADVAFSEKLQALAKASPFANRIHLAGYRSNVGTLLEEMQIVCLPYWNEAFGLTAIEAMAQNCAVVVSNTGALPEILEDTGVYCTPQDAASIAEALKQYLDEPALLATNAKNAYQRALAHFSMQGHADKLEQIYQRGVAAKNV</sequence>
<dbReference type="PANTHER" id="PTHR12526:SF630">
    <property type="entry name" value="GLYCOSYLTRANSFERASE"/>
    <property type="match status" value="1"/>
</dbReference>
<dbReference type="CDD" id="cd03801">
    <property type="entry name" value="GT4_PimA-like"/>
    <property type="match status" value="1"/>
</dbReference>
<name>A0A135I4M4_9GAMM</name>
<gene>
    <name evidence="3" type="ORF">ATN88_22485</name>
</gene>
<proteinExistence type="predicted"/>
<comment type="caution">
    <text evidence="3">The sequence shown here is derived from an EMBL/GenBank/DDBJ whole genome shotgun (WGS) entry which is preliminary data.</text>
</comment>
<evidence type="ECO:0000313" key="4">
    <source>
        <dbReference type="Proteomes" id="UP000070529"/>
    </source>
</evidence>
<dbReference type="InterPro" id="IPR001296">
    <property type="entry name" value="Glyco_trans_1"/>
</dbReference>
<dbReference type="GO" id="GO:1901135">
    <property type="term" value="P:carbohydrate derivative metabolic process"/>
    <property type="evidence" value="ECO:0007669"/>
    <property type="project" value="UniProtKB-ARBA"/>
</dbReference>
<dbReference type="RefSeq" id="WP_067419406.1">
    <property type="nucleotide sequence ID" value="NZ_LNTY01000054.1"/>
</dbReference>
<evidence type="ECO:0000259" key="1">
    <source>
        <dbReference type="Pfam" id="PF00534"/>
    </source>
</evidence>
<dbReference type="AlphaFoldDB" id="A0A135I4M4"/>
<evidence type="ECO:0000313" key="3">
    <source>
        <dbReference type="EMBL" id="KXF80392.1"/>
    </source>
</evidence>
<dbReference type="InterPro" id="IPR028098">
    <property type="entry name" value="Glyco_trans_4-like_N"/>
</dbReference>
<feature type="domain" description="Glycosyl transferase family 1" evidence="1">
    <location>
        <begin position="199"/>
        <end position="365"/>
    </location>
</feature>
<organism evidence="3 4">
    <name type="scientific">Enterovibrio coralii</name>
    <dbReference type="NCBI Taxonomy" id="294935"/>
    <lineage>
        <taxon>Bacteria</taxon>
        <taxon>Pseudomonadati</taxon>
        <taxon>Pseudomonadota</taxon>
        <taxon>Gammaproteobacteria</taxon>
        <taxon>Vibrionales</taxon>
        <taxon>Vibrionaceae</taxon>
        <taxon>Enterovibrio</taxon>
    </lineage>
</organism>
<dbReference type="Proteomes" id="UP000070529">
    <property type="component" value="Unassembled WGS sequence"/>
</dbReference>
<keyword evidence="4" id="KW-1185">Reference proteome</keyword>
<feature type="domain" description="Glycosyltransferase subfamily 4-like N-terminal" evidence="2">
    <location>
        <begin position="30"/>
        <end position="174"/>
    </location>
</feature>
<dbReference type="Pfam" id="PF13439">
    <property type="entry name" value="Glyco_transf_4"/>
    <property type="match status" value="1"/>
</dbReference>